<name>A0A0P0YXH1_9HYPH</name>
<evidence type="ECO:0000256" key="1">
    <source>
        <dbReference type="ARBA" id="ARBA00023015"/>
    </source>
</evidence>
<feature type="domain" description="HTH araC/xylS-type" evidence="3">
    <location>
        <begin position="186"/>
        <end position="284"/>
    </location>
</feature>
<reference evidence="4" key="1">
    <citation type="journal article" date="2015" name="Proc. Natl. Acad. Sci. U.S.A.">
        <title>Bacterial clade with the ribosomal RNA operon on a small plasmid rather than the chromosome.</title>
        <authorList>
            <person name="Anda M."/>
            <person name="Ohtsubo Y."/>
            <person name="Okubo T."/>
            <person name="Sugawara M."/>
            <person name="Nagata Y."/>
            <person name="Tsuda M."/>
            <person name="Minamisawa K."/>
            <person name="Mitsui H."/>
        </authorList>
    </citation>
    <scope>NUCLEOTIDE SEQUENCE</scope>
    <source>
        <strain evidence="4">DSM 21988</strain>
    </source>
</reference>
<organism evidence="4">
    <name type="scientific">Aureimonas altamirensis</name>
    <dbReference type="NCBI Taxonomy" id="370622"/>
    <lineage>
        <taxon>Bacteria</taxon>
        <taxon>Pseudomonadati</taxon>
        <taxon>Pseudomonadota</taxon>
        <taxon>Alphaproteobacteria</taxon>
        <taxon>Hyphomicrobiales</taxon>
        <taxon>Aurantimonadaceae</taxon>
        <taxon>Aureimonas</taxon>
    </lineage>
</organism>
<evidence type="ECO:0000313" key="4">
    <source>
        <dbReference type="EMBL" id="BAT26123.1"/>
    </source>
</evidence>
<dbReference type="InterPro" id="IPR018060">
    <property type="entry name" value="HTH_AraC"/>
</dbReference>
<dbReference type="InterPro" id="IPR009057">
    <property type="entry name" value="Homeodomain-like_sf"/>
</dbReference>
<dbReference type="PANTHER" id="PTHR43436">
    <property type="entry name" value="ARAC-FAMILY TRANSCRIPTIONAL REGULATOR"/>
    <property type="match status" value="1"/>
</dbReference>
<dbReference type="Gene3D" id="1.10.10.60">
    <property type="entry name" value="Homeodomain-like"/>
    <property type="match status" value="2"/>
</dbReference>
<keyword evidence="1" id="KW-0805">Transcription regulation</keyword>
<dbReference type="SMART" id="SM00342">
    <property type="entry name" value="HTH_ARAC"/>
    <property type="match status" value="1"/>
</dbReference>
<accession>A0A0P0YXH1</accession>
<dbReference type="GO" id="GO:0043565">
    <property type="term" value="F:sequence-specific DNA binding"/>
    <property type="evidence" value="ECO:0007669"/>
    <property type="project" value="InterPro"/>
</dbReference>
<proteinExistence type="predicted"/>
<protein>
    <submittedName>
        <fullName evidence="4">AraC family transcriptional regulator</fullName>
    </submittedName>
</protein>
<keyword evidence="2" id="KW-0804">Transcription</keyword>
<evidence type="ECO:0000259" key="3">
    <source>
        <dbReference type="PROSITE" id="PS01124"/>
    </source>
</evidence>
<evidence type="ECO:0000256" key="2">
    <source>
        <dbReference type="ARBA" id="ARBA00023163"/>
    </source>
</evidence>
<dbReference type="SUPFAM" id="SSF46689">
    <property type="entry name" value="Homeodomain-like"/>
    <property type="match status" value="2"/>
</dbReference>
<dbReference type="AlphaFoldDB" id="A0A0P0YXH1"/>
<dbReference type="PROSITE" id="PS01124">
    <property type="entry name" value="HTH_ARAC_FAMILY_2"/>
    <property type="match status" value="1"/>
</dbReference>
<sequence length="293" mass="32239">MTVLNDIRAIALRYAGAPNPAMPRLHIYCIDNPTDAAGLIYEPVVCLVLQGRKRTMIGNSVLEYGPSECMVVAAELTAMGQVCEASTDEPYLAFNLYIDPAVISTILLDMNRFAEPAIGSGFGVAKAGPDLLDAWRRLAGLLDRPDEIPILAANLERELMYRLLMGPHGPLIRQIAGADTRLSHIRRAMAFVRQNYAEHLSIDAMARVAGMSVSVFHRRFKAVTGVSPLQYQKHIRLHEARRHLVTQQAEAAIVGYAVGYESASQFSREYKKLFGAPPRRDANLLQSLAEAGP</sequence>
<dbReference type="EMBL" id="LC066371">
    <property type="protein sequence ID" value="BAT26123.1"/>
    <property type="molecule type" value="Genomic_DNA"/>
</dbReference>
<dbReference type="Pfam" id="PF06719">
    <property type="entry name" value="AraC_N"/>
    <property type="match status" value="1"/>
</dbReference>
<dbReference type="PANTHER" id="PTHR43436:SF1">
    <property type="entry name" value="TRANSCRIPTIONAL REGULATORY PROTEIN"/>
    <property type="match status" value="1"/>
</dbReference>
<dbReference type="InterPro" id="IPR009594">
    <property type="entry name" value="Tscrpt_reg_HTH_AraC_N"/>
</dbReference>
<dbReference type="Pfam" id="PF12833">
    <property type="entry name" value="HTH_18"/>
    <property type="match status" value="1"/>
</dbReference>
<dbReference type="GO" id="GO:0003700">
    <property type="term" value="F:DNA-binding transcription factor activity"/>
    <property type="evidence" value="ECO:0007669"/>
    <property type="project" value="InterPro"/>
</dbReference>